<proteinExistence type="predicted"/>
<organism evidence="2 3">
    <name type="scientific">Danaus plexippus plexippus</name>
    <dbReference type="NCBI Taxonomy" id="278856"/>
    <lineage>
        <taxon>Eukaryota</taxon>
        <taxon>Metazoa</taxon>
        <taxon>Ecdysozoa</taxon>
        <taxon>Arthropoda</taxon>
        <taxon>Hexapoda</taxon>
        <taxon>Insecta</taxon>
        <taxon>Pterygota</taxon>
        <taxon>Neoptera</taxon>
        <taxon>Endopterygota</taxon>
        <taxon>Lepidoptera</taxon>
        <taxon>Glossata</taxon>
        <taxon>Ditrysia</taxon>
        <taxon>Papilionoidea</taxon>
        <taxon>Nymphalidae</taxon>
        <taxon>Danainae</taxon>
        <taxon>Danaini</taxon>
        <taxon>Danaina</taxon>
        <taxon>Danaus</taxon>
        <taxon>Danaus</taxon>
    </lineage>
</organism>
<evidence type="ECO:0000313" key="2">
    <source>
        <dbReference type="EMBL" id="OWR47830.1"/>
    </source>
</evidence>
<accession>A0A212F260</accession>
<dbReference type="AlphaFoldDB" id="A0A212F260"/>
<feature type="signal peptide" evidence="1">
    <location>
        <begin position="1"/>
        <end position="17"/>
    </location>
</feature>
<dbReference type="InParanoid" id="A0A212F260"/>
<comment type="caution">
    <text evidence="2">The sequence shown here is derived from an EMBL/GenBank/DDBJ whole genome shotgun (WGS) entry which is preliminary data.</text>
</comment>
<protein>
    <submittedName>
        <fullName evidence="2">Uncharacterized protein</fullName>
    </submittedName>
</protein>
<feature type="chain" id="PRO_5013210869" evidence="1">
    <location>
        <begin position="18"/>
        <end position="195"/>
    </location>
</feature>
<evidence type="ECO:0000256" key="1">
    <source>
        <dbReference type="SAM" id="SignalP"/>
    </source>
</evidence>
<gene>
    <name evidence="2" type="ORF">KGM_212703</name>
</gene>
<sequence>MCRFAFLALMLVKLITSAPPPLRMTIDCGSDEDPALMSNPRSQELSKVNSRFDFNTICGAIQSAIPETVKDGRFIIESDLSSSSDTIAPISSAPPSGFIPKMDLPRIKPPRLSLPSLNVPKLKHLHGHLKTPRVGTPMLLIPWKHDEESSAEKMERFKKGVQKMLNFVKVIGKIDKYISERTRIVIDKLSKTFAE</sequence>
<dbReference type="KEGG" id="dpl:KGM_212703"/>
<reference evidence="2 3" key="1">
    <citation type="journal article" date="2011" name="Cell">
        <title>The monarch butterfly genome yields insights into long-distance migration.</title>
        <authorList>
            <person name="Zhan S."/>
            <person name="Merlin C."/>
            <person name="Boore J.L."/>
            <person name="Reppert S.M."/>
        </authorList>
    </citation>
    <scope>NUCLEOTIDE SEQUENCE [LARGE SCALE GENOMIC DNA]</scope>
    <source>
        <strain evidence="2">F-2</strain>
    </source>
</reference>
<keyword evidence="1" id="KW-0732">Signal</keyword>
<evidence type="ECO:0000313" key="3">
    <source>
        <dbReference type="Proteomes" id="UP000007151"/>
    </source>
</evidence>
<dbReference type="Proteomes" id="UP000007151">
    <property type="component" value="Unassembled WGS sequence"/>
</dbReference>
<dbReference type="EMBL" id="AGBW02010783">
    <property type="protein sequence ID" value="OWR47830.1"/>
    <property type="molecule type" value="Genomic_DNA"/>
</dbReference>
<keyword evidence="3" id="KW-1185">Reference proteome</keyword>
<name>A0A212F260_DANPL</name>